<evidence type="ECO:0000313" key="3">
    <source>
        <dbReference type="Proteomes" id="UP001218218"/>
    </source>
</evidence>
<keyword evidence="1" id="KW-0732">Signal</keyword>
<organism evidence="2 3">
    <name type="scientific">Mycena albidolilacea</name>
    <dbReference type="NCBI Taxonomy" id="1033008"/>
    <lineage>
        <taxon>Eukaryota</taxon>
        <taxon>Fungi</taxon>
        <taxon>Dikarya</taxon>
        <taxon>Basidiomycota</taxon>
        <taxon>Agaricomycotina</taxon>
        <taxon>Agaricomycetes</taxon>
        <taxon>Agaricomycetidae</taxon>
        <taxon>Agaricales</taxon>
        <taxon>Marasmiineae</taxon>
        <taxon>Mycenaceae</taxon>
        <taxon>Mycena</taxon>
    </lineage>
</organism>
<feature type="signal peptide" evidence="1">
    <location>
        <begin position="1"/>
        <end position="16"/>
    </location>
</feature>
<protein>
    <submittedName>
        <fullName evidence="2">Glycoside hydrolase</fullName>
    </submittedName>
</protein>
<dbReference type="GO" id="GO:0051118">
    <property type="term" value="F:glucan endo-1,3-alpha-glucosidase activity"/>
    <property type="evidence" value="ECO:0007669"/>
    <property type="project" value="InterPro"/>
</dbReference>
<dbReference type="InterPro" id="IPR005197">
    <property type="entry name" value="Glyco_hydro_71"/>
</dbReference>
<dbReference type="Gene3D" id="3.20.20.80">
    <property type="entry name" value="Glycosidases"/>
    <property type="match status" value="1"/>
</dbReference>
<keyword evidence="2" id="KW-0378">Hydrolase</keyword>
<name>A0AAD7ASU3_9AGAR</name>
<dbReference type="AlphaFoldDB" id="A0AAD7ASU3"/>
<reference evidence="2" key="1">
    <citation type="submission" date="2023-03" db="EMBL/GenBank/DDBJ databases">
        <title>Massive genome expansion in bonnet fungi (Mycena s.s.) driven by repeated elements and novel gene families across ecological guilds.</title>
        <authorList>
            <consortium name="Lawrence Berkeley National Laboratory"/>
            <person name="Harder C.B."/>
            <person name="Miyauchi S."/>
            <person name="Viragh M."/>
            <person name="Kuo A."/>
            <person name="Thoen E."/>
            <person name="Andreopoulos B."/>
            <person name="Lu D."/>
            <person name="Skrede I."/>
            <person name="Drula E."/>
            <person name="Henrissat B."/>
            <person name="Morin E."/>
            <person name="Kohler A."/>
            <person name="Barry K."/>
            <person name="LaButti K."/>
            <person name="Morin E."/>
            <person name="Salamov A."/>
            <person name="Lipzen A."/>
            <person name="Mereny Z."/>
            <person name="Hegedus B."/>
            <person name="Baldrian P."/>
            <person name="Stursova M."/>
            <person name="Weitz H."/>
            <person name="Taylor A."/>
            <person name="Grigoriev I.V."/>
            <person name="Nagy L.G."/>
            <person name="Martin F."/>
            <person name="Kauserud H."/>
        </authorList>
    </citation>
    <scope>NUCLEOTIDE SEQUENCE</scope>
    <source>
        <strain evidence="2">CBHHK002</strain>
    </source>
</reference>
<comment type="caution">
    <text evidence="2">The sequence shown here is derived from an EMBL/GenBank/DDBJ whole genome shotgun (WGS) entry which is preliminary data.</text>
</comment>
<evidence type="ECO:0000256" key="1">
    <source>
        <dbReference type="SAM" id="SignalP"/>
    </source>
</evidence>
<sequence>MRSFFTVVSLLALSRAAVIPLRRSLNERQDAAEKLVVAHFMVGNTFPYTLQDWTDDINLATASGLSGFALNVGGVLGDFQDTQTANAFQAAEAIGPDFKLFFSLDMSALACATVDDGAALRTRVTNFISRPNYLQRNGKAFVSTFAGEKCTFGQGSVGDGWKTQFAQHPDLQGKMEFVPAFFIDPATFSPQFSGVMDGDFNFNSGWPLEVTTDFANGISTNLTGAPPDGANALNKFIGSTDTDTQHIQSLATLAAGGAKLTYMAAVSPWFFTHFGPDSFNKNFIFLADQHLYSRRWENLIAERDQIDLVEVVTWNDYGESHYIGPIKGALPPGSEAWVNGFPHQAFLDLTKVYATAFKTGQPPVVDKDEIIMYARPHPANAQASDALGPPTTFQVTQDAVWAVVMATAPGSVTLSTTATDAQTFDVQAGINKFSIPIAPGGTLNGVLSRNGANVVQLATPGTDFTFNGAPTTFNYNTFVASAVAA</sequence>
<proteinExistence type="predicted"/>
<dbReference type="Pfam" id="PF03659">
    <property type="entry name" value="Glyco_hydro_71"/>
    <property type="match status" value="1"/>
</dbReference>
<dbReference type="Proteomes" id="UP001218218">
    <property type="component" value="Unassembled WGS sequence"/>
</dbReference>
<feature type="chain" id="PRO_5042077996" evidence="1">
    <location>
        <begin position="17"/>
        <end position="485"/>
    </location>
</feature>
<dbReference type="EMBL" id="JARIHO010000002">
    <property type="protein sequence ID" value="KAJ7366895.1"/>
    <property type="molecule type" value="Genomic_DNA"/>
</dbReference>
<dbReference type="CDD" id="cd11577">
    <property type="entry name" value="GH71"/>
    <property type="match status" value="1"/>
</dbReference>
<evidence type="ECO:0000313" key="2">
    <source>
        <dbReference type="EMBL" id="KAJ7366895.1"/>
    </source>
</evidence>
<keyword evidence="3" id="KW-1185">Reference proteome</keyword>
<accession>A0AAD7ASU3</accession>
<gene>
    <name evidence="2" type="ORF">DFH08DRAFT_835803</name>
</gene>